<evidence type="ECO:0000313" key="1">
    <source>
        <dbReference type="EMBL" id="AXA68581.1"/>
    </source>
</evidence>
<proteinExistence type="predicted"/>
<name>A0A2Z5AH02_9PSED</name>
<organism evidence="1 2">
    <name type="scientific">Pseudomonas oryzihabitans</name>
    <dbReference type="NCBI Taxonomy" id="47885"/>
    <lineage>
        <taxon>Bacteria</taxon>
        <taxon>Pseudomonadati</taxon>
        <taxon>Pseudomonadota</taxon>
        <taxon>Gammaproteobacteria</taxon>
        <taxon>Pseudomonadales</taxon>
        <taxon>Pseudomonadaceae</taxon>
        <taxon>Pseudomonas</taxon>
    </lineage>
</organism>
<gene>
    <name evidence="1" type="ORF">CE139_23170</name>
</gene>
<protein>
    <submittedName>
        <fullName evidence="1">Uncharacterized protein</fullName>
    </submittedName>
</protein>
<dbReference type="AlphaFoldDB" id="A0A2Z5AH02"/>
<dbReference type="Proteomes" id="UP000250579">
    <property type="component" value="Chromosome"/>
</dbReference>
<reference evidence="1 2" key="1">
    <citation type="submission" date="2017-06" db="EMBL/GenBank/DDBJ databases">
        <title>Evolution towards high GC content and high-temperature stress adaptation in endophytic Pseudomonas oryzihabitans impacted its plant-growth promoting traits.</title>
        <authorList>
            <person name="Nascimento F.X."/>
        </authorList>
    </citation>
    <scope>NUCLEOTIDE SEQUENCE [LARGE SCALE GENOMIC DNA]</scope>
    <source>
        <strain evidence="1 2">MS8</strain>
    </source>
</reference>
<dbReference type="EMBL" id="CP022198">
    <property type="protein sequence ID" value="AXA68581.1"/>
    <property type="molecule type" value="Genomic_DNA"/>
</dbReference>
<evidence type="ECO:0000313" key="2">
    <source>
        <dbReference type="Proteomes" id="UP000250579"/>
    </source>
</evidence>
<sequence length="389" mass="43320">MGKGLFKCFSRVPQRERYRTVQVDKDRLVRTDEFKKWFEKMLMEESPASTSLIIHDDDSASQKMALDALAFLKARGLTCEVVCAAAFDPNAKFNGSVIIVAAAAERGTLLLSISRRLRSAQETGTRIYLVGALLGRSHELMDELASNLTQPPKGSRKYVFKSFIEIPAASVACNNHWHQEQKMLNRLLSFGEEGVSEFVKARIKAFDNATDEGLAEDAFWPSSYHPGQMKLTKGFAFVSGDNDVTVATCTDIFLTILWILQNARKGAKIDQSKRLESGELQQVLLSPEIFSRYDDGIIQGAFLRAALPTELDYSAHETHSASMADIILRVVQGHGFERGDASMEFITALAIGKIRLHKEVDERLRNSIRSAFPGHTDAIKILFGEESPI</sequence>
<accession>A0A2Z5AH02</accession>